<dbReference type="Proteomes" id="UP000288859">
    <property type="component" value="Unassembled WGS sequence"/>
</dbReference>
<sequence>MSAKRVLRDQDMLALTENPELASRISEVPEQRRRQDSPALALDRRYEAIEHNGGGVNNDDHLRESVYPPLDEIITSGVEGLEWNPFMTNGTYNYATQTPDDNAGHSVPLPYNEDFGVRYLVDDSQFPTDFDFSWFDTAEARVDPGTTNGNQATVGPEPVAYPSLGLGADVPQQDTAAEVIQPIVRASEESQGGTVTFPSLGGSQHHRPSITKSRLHTRYPAGTVLTLTPRRIPLGAGSGSDLMALFGDETEPRTKWPLIVDRARVGKSVYPNYPAGDTVLPAHLTLDEIAKRYANHVWGQMLRVFVAEGWDAPRIYNALPQDARAKRQKGRPWNFLQHGIGREQDHIYFEVTGHKRQPRKKAEAQVDGTKEDEGQEEGDGLVGLEVQSPVPVVADVEPCESLEQASSRLEGVLGRVFDMICRNFVGDLWFSILTRETQAVTVEASMLQELAARCDLLRQVWNMDATGDSEYDGNLFHVYRDRLLAGGTFRPGESADSFADRMSHQAIILTANDIEAMEAGRESEDVAEARTSGRLKGALPVVKQGAKVAEGEDVCGPGHP</sequence>
<gene>
    <name evidence="2" type="ORF">B0A52_06154</name>
</gene>
<dbReference type="EMBL" id="NAJM01000020">
    <property type="protein sequence ID" value="RVX70996.1"/>
    <property type="molecule type" value="Genomic_DNA"/>
</dbReference>
<feature type="region of interest" description="Disordered" evidence="1">
    <location>
        <begin position="18"/>
        <end position="38"/>
    </location>
</feature>
<feature type="compositionally biased region" description="Basic and acidic residues" evidence="1">
    <location>
        <begin position="27"/>
        <end position="38"/>
    </location>
</feature>
<evidence type="ECO:0000256" key="1">
    <source>
        <dbReference type="SAM" id="MobiDB-lite"/>
    </source>
</evidence>
<dbReference type="AlphaFoldDB" id="A0A438N5I4"/>
<feature type="compositionally biased region" description="Basic and acidic residues" evidence="1">
    <location>
        <begin position="360"/>
        <end position="372"/>
    </location>
</feature>
<feature type="region of interest" description="Disordered" evidence="1">
    <location>
        <begin position="190"/>
        <end position="212"/>
    </location>
</feature>
<accession>A0A438N5I4</accession>
<evidence type="ECO:0000313" key="3">
    <source>
        <dbReference type="Proteomes" id="UP000288859"/>
    </source>
</evidence>
<reference evidence="2 3" key="1">
    <citation type="submission" date="2017-03" db="EMBL/GenBank/DDBJ databases">
        <title>Genomes of endolithic fungi from Antarctica.</title>
        <authorList>
            <person name="Coleine C."/>
            <person name="Masonjones S."/>
            <person name="Stajich J.E."/>
        </authorList>
    </citation>
    <scope>NUCLEOTIDE SEQUENCE [LARGE SCALE GENOMIC DNA]</scope>
    <source>
        <strain evidence="2 3">CCFEE 6314</strain>
    </source>
</reference>
<organism evidence="2 3">
    <name type="scientific">Exophiala mesophila</name>
    <name type="common">Black yeast-like fungus</name>
    <dbReference type="NCBI Taxonomy" id="212818"/>
    <lineage>
        <taxon>Eukaryota</taxon>
        <taxon>Fungi</taxon>
        <taxon>Dikarya</taxon>
        <taxon>Ascomycota</taxon>
        <taxon>Pezizomycotina</taxon>
        <taxon>Eurotiomycetes</taxon>
        <taxon>Chaetothyriomycetidae</taxon>
        <taxon>Chaetothyriales</taxon>
        <taxon>Herpotrichiellaceae</taxon>
        <taxon>Exophiala</taxon>
    </lineage>
</organism>
<comment type="caution">
    <text evidence="2">The sequence shown here is derived from an EMBL/GenBank/DDBJ whole genome shotgun (WGS) entry which is preliminary data.</text>
</comment>
<evidence type="ECO:0000313" key="2">
    <source>
        <dbReference type="EMBL" id="RVX70996.1"/>
    </source>
</evidence>
<name>A0A438N5I4_EXOME</name>
<feature type="region of interest" description="Disordered" evidence="1">
    <location>
        <begin position="354"/>
        <end position="378"/>
    </location>
</feature>
<protein>
    <submittedName>
        <fullName evidence="2">Uncharacterized protein</fullName>
    </submittedName>
</protein>
<dbReference type="OrthoDB" id="4121312at2759"/>
<proteinExistence type="predicted"/>